<dbReference type="InterPro" id="IPR026866">
    <property type="entry name" value="CR006_AAA"/>
</dbReference>
<dbReference type="PANTHER" id="PTHR32182:SF0">
    <property type="entry name" value="DNA REPLICATION AND REPAIR PROTEIN RECF"/>
    <property type="match status" value="1"/>
</dbReference>
<organism evidence="2 3">
    <name type="scientific">Bosea rubneri</name>
    <dbReference type="NCBI Taxonomy" id="3075434"/>
    <lineage>
        <taxon>Bacteria</taxon>
        <taxon>Pseudomonadati</taxon>
        <taxon>Pseudomonadota</taxon>
        <taxon>Alphaproteobacteria</taxon>
        <taxon>Hyphomicrobiales</taxon>
        <taxon>Boseaceae</taxon>
        <taxon>Bosea</taxon>
    </lineage>
</organism>
<dbReference type="InterPro" id="IPR027417">
    <property type="entry name" value="P-loop_NTPase"/>
</dbReference>
<dbReference type="EMBL" id="JAWDID010000029">
    <property type="protein sequence ID" value="MDU0341844.1"/>
    <property type="molecule type" value="Genomic_DNA"/>
</dbReference>
<feature type="domain" description="Protein CR006 P-loop" evidence="1">
    <location>
        <begin position="248"/>
        <end position="682"/>
    </location>
</feature>
<dbReference type="RefSeq" id="WP_316019652.1">
    <property type="nucleotide sequence ID" value="NZ_JAWDID010000029.1"/>
</dbReference>
<gene>
    <name evidence="2" type="ORF">RKE40_18240</name>
</gene>
<comment type="caution">
    <text evidence="2">The sequence shown here is derived from an EMBL/GenBank/DDBJ whole genome shotgun (WGS) entry which is preliminary data.</text>
</comment>
<proteinExistence type="predicted"/>
<sequence length="747" mass="82052">MLLRIKAVEQIGRFSKLTQRAEPLAKLSLVFARNGHGKSTLCSILRSAADGKPEHITARRRLGALADSRVESQWATGTFAYSAGKWNGCPGKIHIFDQEFIAKNLHVGDSVTRDNKRSLLPVVLGDQGVALASQVNALDREQRDVDDNRRVAARIILAACKGISDAEVPAFCKAEVPADLGEKIRGAAQRVELAKQAAVIKQKRNPDPLPLGDLGDVAETLSQTLDGVNENAADLVARHLATHHLGEKAHAWLEYGTRHSQAAQCPYCAQGTVGLQLVSAYRAFFSETFKELKERIDEISNTLDQLAPPVLEERIRINDAEYAYWARVCDLPSLPGLSAMQQELIGAALSRLKAVVNIKRGNPLEACGFGDDSESIERALRLLAAYNQQVSDSLSVIEAARAETDEADVRRVENAHLKWLAMEEKAREPVQSAVAAYSVAEARLEAIQGEKSTAQAALKSYTQTTMDTRQAAVNDLLSDFGASFRIVDAKTSFVGREPSTEFALELGAHKVKAGDKSATEPSFKTVLSSGDKTTLALAFFIAQIEADPDLKDAVVIFDDPFNSQDMDRQFQTTSHIRSVCERTCQTLVLSHDPRFLQLIEKNSYQLPLRTFQLLSNDAGEGILSTWSSADELKSLYLQQSQAIREYASHQKVLPGLTLNAVHQSIRPFLEDYLRLRFPGRFPDQCFISDMAVEIQKAGSSDPMATHVSDLFALNEYTRSNMHGGGTTPQPTELRAHCRKVVAIVGSY</sequence>
<dbReference type="Proteomes" id="UP001254257">
    <property type="component" value="Unassembled WGS sequence"/>
</dbReference>
<dbReference type="SUPFAM" id="SSF52540">
    <property type="entry name" value="P-loop containing nucleoside triphosphate hydrolases"/>
    <property type="match status" value="1"/>
</dbReference>
<dbReference type="Gene3D" id="3.40.50.300">
    <property type="entry name" value="P-loop containing nucleotide triphosphate hydrolases"/>
    <property type="match status" value="1"/>
</dbReference>
<evidence type="ECO:0000313" key="3">
    <source>
        <dbReference type="Proteomes" id="UP001254257"/>
    </source>
</evidence>
<dbReference type="Pfam" id="PF13166">
    <property type="entry name" value="AAA_13"/>
    <property type="match status" value="1"/>
</dbReference>
<dbReference type="PANTHER" id="PTHR32182">
    <property type="entry name" value="DNA REPLICATION AND REPAIR PROTEIN RECF"/>
    <property type="match status" value="1"/>
</dbReference>
<evidence type="ECO:0000313" key="2">
    <source>
        <dbReference type="EMBL" id="MDU0341844.1"/>
    </source>
</evidence>
<accession>A0ABU3SAM3</accession>
<dbReference type="CDD" id="cd00267">
    <property type="entry name" value="ABC_ATPase"/>
    <property type="match status" value="1"/>
</dbReference>
<name>A0ABU3SAM3_9HYPH</name>
<protein>
    <submittedName>
        <fullName evidence="2">AAA family ATPase</fullName>
    </submittedName>
</protein>
<reference evidence="2 3" key="1">
    <citation type="submission" date="2023-09" db="EMBL/GenBank/DDBJ databases">
        <title>Whole genome shotgun sequencing (WGS) of Bosea sp. ZW T0_25, isolated from stored onions (Allium cepa).</title>
        <authorList>
            <person name="Stoll D.A."/>
            <person name="Huch M."/>
        </authorList>
    </citation>
    <scope>NUCLEOTIDE SEQUENCE [LARGE SCALE GENOMIC DNA]</scope>
    <source>
        <strain evidence="2 3">ZW T0_25</strain>
    </source>
</reference>
<keyword evidence="3" id="KW-1185">Reference proteome</keyword>
<evidence type="ECO:0000259" key="1">
    <source>
        <dbReference type="Pfam" id="PF13166"/>
    </source>
</evidence>